<evidence type="ECO:0000313" key="1">
    <source>
        <dbReference type="Proteomes" id="UP000887580"/>
    </source>
</evidence>
<evidence type="ECO:0000313" key="2">
    <source>
        <dbReference type="WBParaSite" id="PS1159_v2.g18837.t1"/>
    </source>
</evidence>
<dbReference type="WBParaSite" id="PS1159_v2.g18837.t1">
    <property type="protein sequence ID" value="PS1159_v2.g18837.t1"/>
    <property type="gene ID" value="PS1159_v2.g18837"/>
</dbReference>
<name>A0AC35FLS8_9BILA</name>
<organism evidence="1 2">
    <name type="scientific">Panagrolaimus sp. PS1159</name>
    <dbReference type="NCBI Taxonomy" id="55785"/>
    <lineage>
        <taxon>Eukaryota</taxon>
        <taxon>Metazoa</taxon>
        <taxon>Ecdysozoa</taxon>
        <taxon>Nematoda</taxon>
        <taxon>Chromadorea</taxon>
        <taxon>Rhabditida</taxon>
        <taxon>Tylenchina</taxon>
        <taxon>Panagrolaimomorpha</taxon>
        <taxon>Panagrolaimoidea</taxon>
        <taxon>Panagrolaimidae</taxon>
        <taxon>Panagrolaimus</taxon>
    </lineage>
</organism>
<reference evidence="2" key="1">
    <citation type="submission" date="2022-11" db="UniProtKB">
        <authorList>
            <consortium name="WormBaseParasite"/>
        </authorList>
    </citation>
    <scope>IDENTIFICATION</scope>
</reference>
<protein>
    <submittedName>
        <fullName evidence="2">TM2 domain-containing protein</fullName>
    </submittedName>
</protein>
<dbReference type="Proteomes" id="UP000887580">
    <property type="component" value="Unplaced"/>
</dbReference>
<accession>A0AC35FLS8</accession>
<proteinExistence type="predicted"/>
<sequence>MYDYYFRLFLISLLPFGLPASNPSSIDASSIQPLPTLKPLPSNIQPKNIQPKLPFIIKPPYEDASFCAKTDCSHYGTCLNCAFPDNCDYGNLVMVNCTTIAKFCKKLEQTVIKEAVCRYCYQTEESEHECDEVRNCSSLSVQLFPTTCRVRQHVICMGRRQFLKNVRCRWTNGYSWSKAMLLSVTLGGFGADRFYLGLWKSAIGKLFSFGGLGIWTLLDILLIGVGYIQPADGSMYI</sequence>